<organism evidence="1">
    <name type="scientific">Zea mays</name>
    <name type="common">Maize</name>
    <dbReference type="NCBI Taxonomy" id="4577"/>
    <lineage>
        <taxon>Eukaryota</taxon>
        <taxon>Viridiplantae</taxon>
        <taxon>Streptophyta</taxon>
        <taxon>Embryophyta</taxon>
        <taxon>Tracheophyta</taxon>
        <taxon>Spermatophyta</taxon>
        <taxon>Magnoliopsida</taxon>
        <taxon>Liliopsida</taxon>
        <taxon>Poales</taxon>
        <taxon>Poaceae</taxon>
        <taxon>PACMAD clade</taxon>
        <taxon>Panicoideae</taxon>
        <taxon>Andropogonodae</taxon>
        <taxon>Andropogoneae</taxon>
        <taxon>Tripsacinae</taxon>
        <taxon>Zea</taxon>
    </lineage>
</organism>
<protein>
    <submittedName>
        <fullName evidence="1">Uncharacterized protein</fullName>
    </submittedName>
</protein>
<reference evidence="1" key="2">
    <citation type="submission" date="2012-06" db="EMBL/GenBank/DDBJ databases">
        <authorList>
            <person name="Yu Y."/>
            <person name="Currie J."/>
            <person name="Lomeli R."/>
            <person name="Angelova A."/>
            <person name="Collura K."/>
            <person name="Wissotski M."/>
            <person name="Campos D."/>
            <person name="Kudrna D."/>
            <person name="Golser W."/>
            <person name="Ashely E."/>
            <person name="Descour A."/>
            <person name="Fernandes J."/>
            <person name="Soderlund C."/>
            <person name="Walbot V."/>
        </authorList>
    </citation>
    <scope>NUCLEOTIDE SEQUENCE</scope>
    <source>
        <strain evidence="1">B73</strain>
    </source>
</reference>
<evidence type="ECO:0000313" key="1">
    <source>
        <dbReference type="EMBL" id="ACN36009.1"/>
    </source>
</evidence>
<sequence>MSQIVQALPPVGASNNKAPWSSNYFTLSNIEITQLHRRYAFVHKGVSRLAAAATTLRRATSTSRLARDYISNFDPIRLIRYIENAILDFLVDCSSSLNKCLLDILRGLCRGLHEDKTMFLCELLAFLIAHCTPARQITLIPNKHYRHVSIRVLPCILQPACKVIESLPPSDIIDQKSTSSSSVV</sequence>
<name>C0PLE3_MAIZE</name>
<reference evidence="1" key="1">
    <citation type="journal article" date="2009" name="PLoS Genet.">
        <title>Sequencing, mapping, and analysis of 27,455 maize full-length cDNAs.</title>
        <authorList>
            <person name="Soderlund C."/>
            <person name="Descour A."/>
            <person name="Kudrna D."/>
            <person name="Bomhoff M."/>
            <person name="Boyd L."/>
            <person name="Currie J."/>
            <person name="Angelova A."/>
            <person name="Collura K."/>
            <person name="Wissotski M."/>
            <person name="Ashley E."/>
            <person name="Morrow D."/>
            <person name="Fernandes J."/>
            <person name="Walbot V."/>
            <person name="Yu Y."/>
        </authorList>
    </citation>
    <scope>NUCLEOTIDE SEQUENCE</scope>
    <source>
        <strain evidence="1">B73</strain>
    </source>
</reference>
<proteinExistence type="evidence at transcript level"/>
<dbReference type="AlphaFoldDB" id="C0PLE3"/>
<accession>C0PLE3</accession>
<dbReference type="EMBL" id="BT069112">
    <property type="protein sequence ID" value="ACN36009.1"/>
    <property type="molecule type" value="mRNA"/>
</dbReference>